<name>A0A6G7VD61_9GAMM</name>
<feature type="transmembrane region" description="Helical" evidence="1">
    <location>
        <begin position="204"/>
        <end position="222"/>
    </location>
</feature>
<dbReference type="KEGG" id="cjap:GWK36_06710"/>
<reference evidence="3" key="1">
    <citation type="submission" date="2020-01" db="EMBL/GenBank/DDBJ databases">
        <title>Caldichromatium gen. nov., sp. nov., a thermophilic purple sulfur bacterium member of the family Chromatiaceae isolated from Nakabusa hot spring, Japan.</title>
        <authorList>
            <person name="Saini M.K."/>
            <person name="Hanada S."/>
            <person name="Tank M."/>
        </authorList>
    </citation>
    <scope>NUCLEOTIDE SEQUENCE [LARGE SCALE GENOMIC DNA]</scope>
    <source>
        <strain evidence="3">No.7</strain>
    </source>
</reference>
<keyword evidence="1" id="KW-1133">Transmembrane helix</keyword>
<accession>A0A6G7VD61</accession>
<keyword evidence="1" id="KW-0812">Transmembrane</keyword>
<dbReference type="AlphaFoldDB" id="A0A6G7VD61"/>
<evidence type="ECO:0000256" key="1">
    <source>
        <dbReference type="SAM" id="Phobius"/>
    </source>
</evidence>
<feature type="transmembrane region" description="Helical" evidence="1">
    <location>
        <begin position="174"/>
        <end position="192"/>
    </location>
</feature>
<proteinExistence type="predicted"/>
<protein>
    <submittedName>
        <fullName evidence="2">Uncharacterized protein</fullName>
    </submittedName>
</protein>
<organism evidence="2 3">
    <name type="scientific">Caldichromatium japonicum</name>
    <dbReference type="NCBI Taxonomy" id="2699430"/>
    <lineage>
        <taxon>Bacteria</taxon>
        <taxon>Pseudomonadati</taxon>
        <taxon>Pseudomonadota</taxon>
        <taxon>Gammaproteobacteria</taxon>
        <taxon>Chromatiales</taxon>
        <taxon>Chromatiaceae</taxon>
        <taxon>Caldichromatium</taxon>
    </lineage>
</organism>
<keyword evidence="1" id="KW-0472">Membrane</keyword>
<feature type="transmembrane region" description="Helical" evidence="1">
    <location>
        <begin position="274"/>
        <end position="290"/>
    </location>
</feature>
<feature type="transmembrane region" description="Helical" evidence="1">
    <location>
        <begin position="54"/>
        <end position="73"/>
    </location>
</feature>
<dbReference type="Proteomes" id="UP000502699">
    <property type="component" value="Chromosome"/>
</dbReference>
<dbReference type="RefSeq" id="WP_166270490.1">
    <property type="nucleotide sequence ID" value="NZ_CP048029.1"/>
</dbReference>
<evidence type="ECO:0000313" key="2">
    <source>
        <dbReference type="EMBL" id="QIK37727.1"/>
    </source>
</evidence>
<keyword evidence="3" id="KW-1185">Reference proteome</keyword>
<sequence>MMADWLVSLPFFGLGALLLALGLVLLPAMQGPWPWLLPLFALALQAAQSGADALGVGLVLGLALTSALFALAATPDPNTQPPSCREIGLARRTVGRAMPNLWLLVERASIPWLGLLFASAAATLMALDGRIARWEGALLGTAGFGALLACRWQASPWPRSGNSVAHLATLVRHLPRLVAALTLVGAGARLILIGALDLGLVLDLGTHAIGLALGAGMGLVGWDGQVRNMQPTNGIGWSGVRTAYFTATLALTGVLGLAALSTPGGLACRQVPPAAWWILTAVGVIVWIAYNGPCDEERCV</sequence>
<gene>
    <name evidence="2" type="ORF">GWK36_06710</name>
</gene>
<evidence type="ECO:0000313" key="3">
    <source>
        <dbReference type="Proteomes" id="UP000502699"/>
    </source>
</evidence>
<dbReference type="EMBL" id="CP048029">
    <property type="protein sequence ID" value="QIK37727.1"/>
    <property type="molecule type" value="Genomic_DNA"/>
</dbReference>
<feature type="transmembrane region" description="Helical" evidence="1">
    <location>
        <begin position="242"/>
        <end position="262"/>
    </location>
</feature>